<dbReference type="RefSeq" id="WP_116070599.1">
    <property type="nucleotide sequence ID" value="NZ_BONB01000002.1"/>
</dbReference>
<comment type="caution">
    <text evidence="1">The sequence shown here is derived from an EMBL/GenBank/DDBJ whole genome shotgun (WGS) entry which is preliminary data.</text>
</comment>
<evidence type="ECO:0000313" key="2">
    <source>
        <dbReference type="Proteomes" id="UP000256913"/>
    </source>
</evidence>
<dbReference type="EMBL" id="QUMQ01000001">
    <property type="protein sequence ID" value="REF99419.1"/>
    <property type="molecule type" value="Genomic_DNA"/>
</dbReference>
<gene>
    <name evidence="1" type="ORF">DFJ67_5455</name>
</gene>
<name>A0A3D9ZRB1_9ACTN</name>
<keyword evidence="2" id="KW-1185">Reference proteome</keyword>
<accession>A0A3D9ZRB1</accession>
<dbReference type="Proteomes" id="UP000256913">
    <property type="component" value="Unassembled WGS sequence"/>
</dbReference>
<reference evidence="1 2" key="1">
    <citation type="submission" date="2018-08" db="EMBL/GenBank/DDBJ databases">
        <title>Sequencing the genomes of 1000 actinobacteria strains.</title>
        <authorList>
            <person name="Klenk H.-P."/>
        </authorList>
    </citation>
    <scope>NUCLEOTIDE SEQUENCE [LARGE SCALE GENOMIC DNA]</scope>
    <source>
        <strain evidence="1 2">DSM 44099</strain>
    </source>
</reference>
<dbReference type="OrthoDB" id="3343876at2"/>
<proteinExistence type="predicted"/>
<organism evidence="1 2">
    <name type="scientific">Asanoa ferruginea</name>
    <dbReference type="NCBI Taxonomy" id="53367"/>
    <lineage>
        <taxon>Bacteria</taxon>
        <taxon>Bacillati</taxon>
        <taxon>Actinomycetota</taxon>
        <taxon>Actinomycetes</taxon>
        <taxon>Micromonosporales</taxon>
        <taxon>Micromonosporaceae</taxon>
        <taxon>Asanoa</taxon>
    </lineage>
</organism>
<sequence length="361" mass="38635">MVVERVRWTGLFAALVAGTWLLTLSPASDSRSATPTLESVWARATRGSVSGTLPDGTTYTPAFFLDAGTSVGSALSTDGGSVRLVVVRGSGNVRELRRLPAEAAPQFHGFVAGEGRLAWAESVADARGTLTTSMWVMAADGTGAGRRIAADAGDVRQTDSAYELSIADGRLHWTAVAGESTEVRSVSLDGTGARTTSVPGLWSPVAWPWLLDSSDVIGGGRVRLMDRVRNVTQQFVAGQTEFPECGATWCRAIVMDDDQGNGRIDLMRIDGTQRREIARADAGFPVSDVAVLDRFEFLTDLTPATRAQRGRPLSIYDIARGGAVRVASDAVSVLCRGGYLWWSSGFDDRLAWHVIDLRTLS</sequence>
<evidence type="ECO:0000313" key="1">
    <source>
        <dbReference type="EMBL" id="REF99419.1"/>
    </source>
</evidence>
<dbReference type="AlphaFoldDB" id="A0A3D9ZRB1"/>
<protein>
    <submittedName>
        <fullName evidence="1">Uncharacterized protein</fullName>
    </submittedName>
</protein>